<gene>
    <name evidence="2" type="ORF">Ga0123461_2061</name>
</gene>
<dbReference type="PROSITE" id="PS51112">
    <property type="entry name" value="AMMECR1"/>
    <property type="match status" value="1"/>
</dbReference>
<proteinExistence type="predicted"/>
<dbReference type="PANTHER" id="PTHR13016">
    <property type="entry name" value="AMMECR1 HOMOLOG"/>
    <property type="match status" value="1"/>
</dbReference>
<dbReference type="PANTHER" id="PTHR13016:SF0">
    <property type="entry name" value="AMME SYNDROME CANDIDATE GENE 1 PROTEIN"/>
    <property type="match status" value="1"/>
</dbReference>
<evidence type="ECO:0000313" key="2">
    <source>
        <dbReference type="EMBL" id="ATX80467.1"/>
    </source>
</evidence>
<dbReference type="NCBIfam" id="TIGR00296">
    <property type="entry name" value="TIGR00296 family protein"/>
    <property type="match status" value="1"/>
</dbReference>
<dbReference type="InterPro" id="IPR023473">
    <property type="entry name" value="AMMECR1"/>
</dbReference>
<dbReference type="OrthoDB" id="9782820at2"/>
<dbReference type="SUPFAM" id="SSF143447">
    <property type="entry name" value="AMMECR1-like"/>
    <property type="match status" value="1"/>
</dbReference>
<reference evidence="2 3" key="1">
    <citation type="submission" date="2016-12" db="EMBL/GenBank/DDBJ databases">
        <title>Isolation and genomic insights into novel planktonic Zetaproteobacteria from stratified waters of the Chesapeake Bay.</title>
        <authorList>
            <person name="McAllister S.M."/>
            <person name="Kato S."/>
            <person name="Chan C.S."/>
            <person name="Chiu B.K."/>
            <person name="Field E.K."/>
        </authorList>
    </citation>
    <scope>NUCLEOTIDE SEQUENCE [LARGE SCALE GENOMIC DNA]</scope>
    <source>
        <strain evidence="2 3">CP-5</strain>
    </source>
</reference>
<dbReference type="KEGG" id="maes:Ga0123461_2061"/>
<dbReference type="RefSeq" id="WP_100278231.1">
    <property type="nucleotide sequence ID" value="NZ_CP018799.1"/>
</dbReference>
<evidence type="ECO:0000259" key="1">
    <source>
        <dbReference type="PROSITE" id="PS51112"/>
    </source>
</evidence>
<name>A0A2K8KZQ3_MARES</name>
<dbReference type="InterPro" id="IPR002733">
    <property type="entry name" value="AMMECR1_domain"/>
</dbReference>
<dbReference type="AlphaFoldDB" id="A0A2K8KZQ3"/>
<dbReference type="NCBIfam" id="TIGR04335">
    <property type="entry name" value="AmmeMemoSam_A"/>
    <property type="match status" value="1"/>
</dbReference>
<evidence type="ECO:0000313" key="3">
    <source>
        <dbReference type="Proteomes" id="UP000231701"/>
    </source>
</evidence>
<protein>
    <recommendedName>
        <fullName evidence="1">AMMECR1 domain-containing protein</fullName>
    </recommendedName>
</protein>
<dbReference type="Proteomes" id="UP000231701">
    <property type="component" value="Chromosome"/>
</dbReference>
<dbReference type="Gene3D" id="3.30.1490.150">
    <property type="entry name" value="Hypothetical protein ph0010, domain 2"/>
    <property type="match status" value="1"/>
</dbReference>
<dbReference type="Gene3D" id="3.30.700.20">
    <property type="entry name" value="Hypothetical protein ph0010, domain 1"/>
    <property type="match status" value="1"/>
</dbReference>
<dbReference type="InterPro" id="IPR027485">
    <property type="entry name" value="AMMECR1_N"/>
</dbReference>
<accession>A0A2K8KZQ3</accession>
<organism evidence="2 3">
    <name type="scientific">Mariprofundus aestuarium</name>
    <dbReference type="NCBI Taxonomy" id="1921086"/>
    <lineage>
        <taxon>Bacteria</taxon>
        <taxon>Pseudomonadati</taxon>
        <taxon>Pseudomonadota</taxon>
        <taxon>Candidatius Mariprofundia</taxon>
        <taxon>Mariprofundales</taxon>
        <taxon>Mariprofundaceae</taxon>
        <taxon>Mariprofundus</taxon>
    </lineage>
</organism>
<dbReference type="Pfam" id="PF01871">
    <property type="entry name" value="AMMECR1"/>
    <property type="match status" value="1"/>
</dbReference>
<feature type="domain" description="AMMECR1" evidence="1">
    <location>
        <begin position="6"/>
        <end position="192"/>
    </location>
</feature>
<dbReference type="EMBL" id="CP018799">
    <property type="protein sequence ID" value="ATX80467.1"/>
    <property type="molecule type" value="Genomic_DNA"/>
</dbReference>
<sequence length="192" mass="21378">MSESVNKGRVLIGIARAEIAKKLAVPFDEPAASGQDWLEEPAAAFVTLTINGALRGCIGSLEARRSMIDDVRSNARAAAFEDPRFPPLSMEEFSNVMVEVSVLTELEAMHAYTENIAISKLRPGIDGVVFKFGMYKATFLPQVWDQLPDPVDFLGHLKAKAGLSAEFWHPEVLLFKYQVKRYCEKDLSSERQ</sequence>
<keyword evidence="3" id="KW-1185">Reference proteome</keyword>
<dbReference type="InterPro" id="IPR036071">
    <property type="entry name" value="AMMECR1_dom_sf"/>
</dbReference>
<dbReference type="InterPro" id="IPR027623">
    <property type="entry name" value="AmmeMemoSam_A"/>
</dbReference>